<protein>
    <submittedName>
        <fullName evidence="3">Uncharacterized protein</fullName>
    </submittedName>
</protein>
<evidence type="ECO:0000256" key="2">
    <source>
        <dbReference type="SAM" id="Phobius"/>
    </source>
</evidence>
<feature type="compositionally biased region" description="Polar residues" evidence="1">
    <location>
        <begin position="248"/>
        <end position="265"/>
    </location>
</feature>
<organism evidence="3 4">
    <name type="scientific">Ficus carica</name>
    <name type="common">Common fig</name>
    <dbReference type="NCBI Taxonomy" id="3494"/>
    <lineage>
        <taxon>Eukaryota</taxon>
        <taxon>Viridiplantae</taxon>
        <taxon>Streptophyta</taxon>
        <taxon>Embryophyta</taxon>
        <taxon>Tracheophyta</taxon>
        <taxon>Spermatophyta</taxon>
        <taxon>Magnoliopsida</taxon>
        <taxon>eudicotyledons</taxon>
        <taxon>Gunneridae</taxon>
        <taxon>Pentapetalae</taxon>
        <taxon>rosids</taxon>
        <taxon>fabids</taxon>
        <taxon>Rosales</taxon>
        <taxon>Moraceae</taxon>
        <taxon>Ficeae</taxon>
        <taxon>Ficus</taxon>
    </lineage>
</organism>
<feature type="compositionally biased region" description="Basic and acidic residues" evidence="1">
    <location>
        <begin position="274"/>
        <end position="289"/>
    </location>
</feature>
<feature type="compositionally biased region" description="Acidic residues" evidence="1">
    <location>
        <begin position="108"/>
        <end position="121"/>
    </location>
</feature>
<dbReference type="Proteomes" id="UP001187192">
    <property type="component" value="Unassembled WGS sequence"/>
</dbReference>
<keyword evidence="2" id="KW-0472">Membrane</keyword>
<feature type="region of interest" description="Disordered" evidence="1">
    <location>
        <begin position="105"/>
        <end position="126"/>
    </location>
</feature>
<feature type="transmembrane region" description="Helical" evidence="2">
    <location>
        <begin position="71"/>
        <end position="94"/>
    </location>
</feature>
<proteinExistence type="predicted"/>
<accession>A0AA87YYK7</accession>
<gene>
    <name evidence="3" type="ORF">TIFTF001_001147</name>
</gene>
<comment type="caution">
    <text evidence="3">The sequence shown here is derived from an EMBL/GenBank/DDBJ whole genome shotgun (WGS) entry which is preliminary data.</text>
</comment>
<name>A0AA87YYK7_FICCA</name>
<keyword evidence="2" id="KW-0812">Transmembrane</keyword>
<dbReference type="PANTHER" id="PTHR37198:SF1">
    <property type="entry name" value="NUCLEOLIN"/>
    <property type="match status" value="1"/>
</dbReference>
<dbReference type="AlphaFoldDB" id="A0AA87YYK7"/>
<evidence type="ECO:0000313" key="3">
    <source>
        <dbReference type="EMBL" id="GMN25987.1"/>
    </source>
</evidence>
<keyword evidence="4" id="KW-1185">Reference proteome</keyword>
<sequence length="386" mass="42868">MKCHGESGRWCGPEQVGVMEEPKEEWQIQKYRREGNEGKVSWILNKGLTLGKKILLSGFVISSAPLVLPPLLVISAIGFVVALPSGVFLATYACSEKLMSKLLPLPESDQEEPEETEEREDTDIHRGVKRKKVESVEEVLGDRDVFVEDNGYEEDFGEDLEVEKAEEKEEENVVVDEEEEEPVVVQGVVLDVTEGGEANGEAKVEVITVVVEENGGQEKENGVSEEEMKNETRSLVEEIRDEEKSENVESTPQEAPTSKGDQSAVATELPVSHGAKESKDAGISSEKEVQTTPSTEAKKKKNVKKKQPQPQPQQKVVYEEEKIWEEIKGLRKIVGYKATIQKTSIEELKALYIFTGVEPPASFKEPSDLADVDTKLQFLKSIVGVN</sequence>
<evidence type="ECO:0000313" key="4">
    <source>
        <dbReference type="Proteomes" id="UP001187192"/>
    </source>
</evidence>
<feature type="compositionally biased region" description="Basic and acidic residues" evidence="1">
    <location>
        <begin position="216"/>
        <end position="247"/>
    </location>
</feature>
<dbReference type="EMBL" id="BTGU01000001">
    <property type="protein sequence ID" value="GMN25987.1"/>
    <property type="molecule type" value="Genomic_DNA"/>
</dbReference>
<evidence type="ECO:0000256" key="1">
    <source>
        <dbReference type="SAM" id="MobiDB-lite"/>
    </source>
</evidence>
<feature type="region of interest" description="Disordered" evidence="1">
    <location>
        <begin position="212"/>
        <end position="316"/>
    </location>
</feature>
<dbReference type="PANTHER" id="PTHR37198">
    <property type="entry name" value="NUCLEOLIN"/>
    <property type="match status" value="1"/>
</dbReference>
<feature type="compositionally biased region" description="Basic residues" evidence="1">
    <location>
        <begin position="298"/>
        <end position="307"/>
    </location>
</feature>
<reference evidence="3" key="1">
    <citation type="submission" date="2023-07" db="EMBL/GenBank/DDBJ databases">
        <title>draft genome sequence of fig (Ficus carica).</title>
        <authorList>
            <person name="Takahashi T."/>
            <person name="Nishimura K."/>
        </authorList>
    </citation>
    <scope>NUCLEOTIDE SEQUENCE</scope>
</reference>
<keyword evidence="2" id="KW-1133">Transmembrane helix</keyword>